<sequence>MEDAYARSVAEVIINVLGHLARIDDIL</sequence>
<reference evidence="1" key="1">
    <citation type="submission" date="2018-02" db="EMBL/GenBank/DDBJ databases">
        <title>Rhizophora mucronata_Transcriptome.</title>
        <authorList>
            <person name="Meera S.P."/>
            <person name="Sreeshan A."/>
            <person name="Augustine A."/>
        </authorList>
    </citation>
    <scope>NUCLEOTIDE SEQUENCE</scope>
    <source>
        <tissue evidence="1">Leaf</tissue>
    </source>
</reference>
<dbReference type="EMBL" id="GGEC01044312">
    <property type="protein sequence ID" value="MBX24796.1"/>
    <property type="molecule type" value="Transcribed_RNA"/>
</dbReference>
<organism evidence="1">
    <name type="scientific">Rhizophora mucronata</name>
    <name type="common">Asiatic mangrove</name>
    <dbReference type="NCBI Taxonomy" id="61149"/>
    <lineage>
        <taxon>Eukaryota</taxon>
        <taxon>Viridiplantae</taxon>
        <taxon>Streptophyta</taxon>
        <taxon>Embryophyta</taxon>
        <taxon>Tracheophyta</taxon>
        <taxon>Spermatophyta</taxon>
        <taxon>Magnoliopsida</taxon>
        <taxon>eudicotyledons</taxon>
        <taxon>Gunneridae</taxon>
        <taxon>Pentapetalae</taxon>
        <taxon>rosids</taxon>
        <taxon>fabids</taxon>
        <taxon>Malpighiales</taxon>
        <taxon>Rhizophoraceae</taxon>
        <taxon>Rhizophora</taxon>
    </lineage>
</organism>
<dbReference type="AlphaFoldDB" id="A0A2P2M3J8"/>
<evidence type="ECO:0000313" key="1">
    <source>
        <dbReference type="EMBL" id="MBX24796.1"/>
    </source>
</evidence>
<accession>A0A2P2M3J8</accession>
<proteinExistence type="predicted"/>
<protein>
    <submittedName>
        <fullName evidence="1">Calcium-transporting ATPase</fullName>
    </submittedName>
</protein>
<name>A0A2P2M3J8_RHIMU</name>